<feature type="domain" description="UspA" evidence="10">
    <location>
        <begin position="572"/>
        <end position="694"/>
    </location>
</feature>
<gene>
    <name evidence="12" type="ORF">IXB50_19280</name>
</gene>
<feature type="transmembrane region" description="Helical" evidence="9">
    <location>
        <begin position="43"/>
        <end position="62"/>
    </location>
</feature>
<dbReference type="AlphaFoldDB" id="A0A947DIE9"/>
<feature type="transmembrane region" description="Helical" evidence="9">
    <location>
        <begin position="102"/>
        <end position="122"/>
    </location>
</feature>
<feature type="transmembrane region" description="Helical" evidence="9">
    <location>
        <begin position="306"/>
        <end position="327"/>
    </location>
</feature>
<feature type="transmembrane region" description="Helical" evidence="9">
    <location>
        <begin position="275"/>
        <end position="299"/>
    </location>
</feature>
<keyword evidence="4" id="KW-0050">Antiport</keyword>
<accession>A0A947DIE9</accession>
<comment type="subcellular location">
    <subcellularLocation>
        <location evidence="1">Membrane</location>
        <topology evidence="1">Multi-pass membrane protein</topology>
    </subcellularLocation>
</comment>
<evidence type="ECO:0000313" key="13">
    <source>
        <dbReference type="Proteomes" id="UP000717364"/>
    </source>
</evidence>
<evidence type="ECO:0000259" key="11">
    <source>
        <dbReference type="Pfam" id="PF00999"/>
    </source>
</evidence>
<keyword evidence="5 9" id="KW-0812">Transmembrane</keyword>
<dbReference type="PANTHER" id="PTHR43562">
    <property type="entry name" value="NAPA-TYPE SODIUM/HYDROGEN ANTIPORTER"/>
    <property type="match status" value="1"/>
</dbReference>
<dbReference type="InterPro" id="IPR006016">
    <property type="entry name" value="UspA"/>
</dbReference>
<sequence>MVLAAVDHGAPLSLHSPFISLTILLLVVLILPPLFERLKLPGLVGLLFAGVVLGKSGLAVLTADTETMELLAEIGKIYLMFVIGLEIDLARFHKTRNRSLSLGLFIFGSSLAAGLLVGRLLGFDWNTALLMGSIFAPHTLLAYPIVNRLGVMGNESITVTIGATIFTDILGLLLLAISISIHAGEFSLFSLVAQILALAIYAATVLFGLDWAGKFYFRRTGDEQGNQFVFVLLAVFLASVGAQLVNVERIVGAFLAGLAVNDVLGEGPVKEKVEFVGSVLFIPFFFVHVGLLVDLPVFVSSFTSELGLTLAILSGVVISKFLGIYLAKLFYRYNWNEILTMWSLCLPHVAAPLAAAIVAREVGLINEAVFNAVIVLMLVTAIAGPIATRAFASQLAISADANTLDDTDPLNPEEWGYQREPLMCHLPRAFTIVVPIFNPRADQHLMETAVLLAHHEAGQIVPLTISRAYAHMDDPILVDDLQKRQVMVQEASDISQTLSVKATPIVRIADDEATGISHTAREQNANLVVMGWSEENTGVRARLFGTTLESVFWSSHCPVAVMRLKSDPTDIHRILVPVRDLMPKTIHTVRFAQLFADAHHASVTLVHVYDRRTPKENMVKFKKDLEAIVAHDNLKSVDRIKTIAHDNVTQALLRLGESFDLVILRSMRRRTAGGLMVSDVTTKLIRELACSIVLFGEPHM</sequence>
<dbReference type="SUPFAM" id="SSF52402">
    <property type="entry name" value="Adenine nucleotide alpha hydrolases-like"/>
    <property type="match status" value="2"/>
</dbReference>
<feature type="transmembrane region" description="Helical" evidence="9">
    <location>
        <begin position="158"/>
        <end position="181"/>
    </location>
</feature>
<dbReference type="Gene3D" id="1.20.1530.20">
    <property type="match status" value="1"/>
</dbReference>
<dbReference type="InterPro" id="IPR038770">
    <property type="entry name" value="Na+/solute_symporter_sf"/>
</dbReference>
<reference evidence="12" key="2">
    <citation type="journal article" date="2021" name="Mar. Drugs">
        <title>Genome Reduction and Secondary Metabolism of the Marine Sponge-Associated Cyanobacterium Leptothoe.</title>
        <authorList>
            <person name="Konstantinou D."/>
            <person name="Popin R.V."/>
            <person name="Fewer D.P."/>
            <person name="Sivonen K."/>
            <person name="Gkelis S."/>
        </authorList>
    </citation>
    <scope>NUCLEOTIDE SEQUENCE</scope>
    <source>
        <strain evidence="12">TAU-MAC 1115</strain>
    </source>
</reference>
<evidence type="ECO:0000256" key="4">
    <source>
        <dbReference type="ARBA" id="ARBA00022449"/>
    </source>
</evidence>
<dbReference type="Proteomes" id="UP000717364">
    <property type="component" value="Unassembled WGS sequence"/>
</dbReference>
<evidence type="ECO:0000256" key="6">
    <source>
        <dbReference type="ARBA" id="ARBA00022989"/>
    </source>
</evidence>
<organism evidence="12 13">
    <name type="scientific">Leptothoe spongobia TAU-MAC 1115</name>
    <dbReference type="NCBI Taxonomy" id="1967444"/>
    <lineage>
        <taxon>Bacteria</taxon>
        <taxon>Bacillati</taxon>
        <taxon>Cyanobacteriota</taxon>
        <taxon>Cyanophyceae</taxon>
        <taxon>Nodosilineales</taxon>
        <taxon>Cymatolegaceae</taxon>
        <taxon>Leptothoe</taxon>
        <taxon>Leptothoe spongobia</taxon>
    </lineage>
</organism>
<dbReference type="Gene3D" id="3.40.50.12370">
    <property type="match status" value="1"/>
</dbReference>
<evidence type="ECO:0000256" key="9">
    <source>
        <dbReference type="SAM" id="Phobius"/>
    </source>
</evidence>
<feature type="domain" description="Cation/H+ exchanger transmembrane" evidence="11">
    <location>
        <begin position="26"/>
        <end position="388"/>
    </location>
</feature>
<comment type="similarity">
    <text evidence="2">Belongs to the monovalent cation:proton antiporter 2 (CPA2) transporter (TC 2.A.37) family.</text>
</comment>
<keyword evidence="8 9" id="KW-0472">Membrane</keyword>
<dbReference type="InterPro" id="IPR006153">
    <property type="entry name" value="Cation/H_exchanger_TM"/>
</dbReference>
<feature type="transmembrane region" description="Helical" evidence="9">
    <location>
        <begin position="368"/>
        <end position="387"/>
    </location>
</feature>
<protein>
    <submittedName>
        <fullName evidence="12">Cation:proton antiporter</fullName>
    </submittedName>
</protein>
<dbReference type="EMBL" id="JADOES010000050">
    <property type="protein sequence ID" value="MBT9317570.1"/>
    <property type="molecule type" value="Genomic_DNA"/>
</dbReference>
<dbReference type="PANTHER" id="PTHR43562:SF4">
    <property type="entry name" value="NA(+)_H(+) ANTIPORTER NHAS5"/>
    <property type="match status" value="1"/>
</dbReference>
<feature type="transmembrane region" description="Helical" evidence="9">
    <location>
        <begin position="128"/>
        <end position="146"/>
    </location>
</feature>
<dbReference type="GO" id="GO:1902600">
    <property type="term" value="P:proton transmembrane transport"/>
    <property type="evidence" value="ECO:0007669"/>
    <property type="project" value="InterPro"/>
</dbReference>
<evidence type="ECO:0000256" key="7">
    <source>
        <dbReference type="ARBA" id="ARBA00023065"/>
    </source>
</evidence>
<name>A0A947DIE9_9CYAN</name>
<reference evidence="12" key="1">
    <citation type="submission" date="2020-11" db="EMBL/GenBank/DDBJ databases">
        <authorList>
            <person name="Konstantinou D."/>
            <person name="Gkelis S."/>
            <person name="Popin R."/>
            <person name="Fewer D."/>
            <person name="Sivonen K."/>
        </authorList>
    </citation>
    <scope>NUCLEOTIDE SEQUENCE</scope>
    <source>
        <strain evidence="12">TAU-MAC 1115</strain>
    </source>
</reference>
<dbReference type="GO" id="GO:0015297">
    <property type="term" value="F:antiporter activity"/>
    <property type="evidence" value="ECO:0007669"/>
    <property type="project" value="UniProtKB-KW"/>
</dbReference>
<proteinExistence type="inferred from homology"/>
<feature type="domain" description="UspA" evidence="10">
    <location>
        <begin position="431"/>
        <end position="563"/>
    </location>
</feature>
<dbReference type="GO" id="GO:0016020">
    <property type="term" value="C:membrane"/>
    <property type="evidence" value="ECO:0007669"/>
    <property type="project" value="UniProtKB-SubCell"/>
</dbReference>
<keyword evidence="3" id="KW-0813">Transport</keyword>
<comment type="caution">
    <text evidence="12">The sequence shown here is derived from an EMBL/GenBank/DDBJ whole genome shotgun (WGS) entry which is preliminary data.</text>
</comment>
<feature type="transmembrane region" description="Helical" evidence="9">
    <location>
        <begin position="228"/>
        <end position="245"/>
    </location>
</feature>
<keyword evidence="6 9" id="KW-1133">Transmembrane helix</keyword>
<feature type="transmembrane region" description="Helical" evidence="9">
    <location>
        <begin position="187"/>
        <end position="207"/>
    </location>
</feature>
<feature type="transmembrane region" description="Helical" evidence="9">
    <location>
        <begin position="12"/>
        <end position="31"/>
    </location>
</feature>
<evidence type="ECO:0000256" key="3">
    <source>
        <dbReference type="ARBA" id="ARBA00022448"/>
    </source>
</evidence>
<evidence type="ECO:0000313" key="12">
    <source>
        <dbReference type="EMBL" id="MBT9317570.1"/>
    </source>
</evidence>
<evidence type="ECO:0000256" key="2">
    <source>
        <dbReference type="ARBA" id="ARBA00005551"/>
    </source>
</evidence>
<evidence type="ECO:0000259" key="10">
    <source>
        <dbReference type="Pfam" id="PF00582"/>
    </source>
</evidence>
<dbReference type="Pfam" id="PF00582">
    <property type="entry name" value="Usp"/>
    <property type="match status" value="2"/>
</dbReference>
<dbReference type="RefSeq" id="WP_215610632.1">
    <property type="nucleotide sequence ID" value="NZ_JADOES010000050.1"/>
</dbReference>
<dbReference type="Pfam" id="PF00999">
    <property type="entry name" value="Na_H_Exchanger"/>
    <property type="match status" value="1"/>
</dbReference>
<evidence type="ECO:0000256" key="5">
    <source>
        <dbReference type="ARBA" id="ARBA00022692"/>
    </source>
</evidence>
<evidence type="ECO:0000256" key="1">
    <source>
        <dbReference type="ARBA" id="ARBA00004141"/>
    </source>
</evidence>
<evidence type="ECO:0000256" key="8">
    <source>
        <dbReference type="ARBA" id="ARBA00023136"/>
    </source>
</evidence>
<keyword evidence="13" id="KW-1185">Reference proteome</keyword>
<feature type="transmembrane region" description="Helical" evidence="9">
    <location>
        <begin position="339"/>
        <end position="359"/>
    </location>
</feature>
<keyword evidence="7" id="KW-0406">Ion transport</keyword>